<name>A0A8H3QFW1_9GLOM</name>
<reference evidence="1" key="1">
    <citation type="submission" date="2019-10" db="EMBL/GenBank/DDBJ databases">
        <title>Conservation and host-specific expression of non-tandemly repeated heterogenous ribosome RNA gene in arbuscular mycorrhizal fungi.</title>
        <authorList>
            <person name="Maeda T."/>
            <person name="Kobayashi Y."/>
            <person name="Nakagawa T."/>
            <person name="Ezawa T."/>
            <person name="Yamaguchi K."/>
            <person name="Bino T."/>
            <person name="Nishimoto Y."/>
            <person name="Shigenobu S."/>
            <person name="Kawaguchi M."/>
        </authorList>
    </citation>
    <scope>NUCLEOTIDE SEQUENCE</scope>
    <source>
        <strain evidence="1">HR1</strain>
    </source>
</reference>
<dbReference type="EMBL" id="BLAL01000030">
    <property type="protein sequence ID" value="GES77557.1"/>
    <property type="molecule type" value="Genomic_DNA"/>
</dbReference>
<protein>
    <submittedName>
        <fullName evidence="1">Uncharacterized protein</fullName>
    </submittedName>
</protein>
<dbReference type="Proteomes" id="UP000615446">
    <property type="component" value="Unassembled WGS sequence"/>
</dbReference>
<comment type="caution">
    <text evidence="1">The sequence shown here is derived from an EMBL/GenBank/DDBJ whole genome shotgun (WGS) entry which is preliminary data.</text>
</comment>
<dbReference type="AlphaFoldDB" id="A0A8H3QFW1"/>
<gene>
    <name evidence="1" type="ORF">RCL2_000491400</name>
</gene>
<accession>A0A8H3QFW1</accession>
<dbReference type="OrthoDB" id="2434286at2759"/>
<sequence>MHELPSLSELVELIKNDHKYHEFYKNEDNWLIDQENFSDTYGITKIYSLLVDHYGGSLMFLDDCNILFEWCEITQIMYILGINIMEGFANFLYHPEKRCIIEEDGNLIPDIELERQAEELVKVEFANLLKSLKQENSG</sequence>
<proteinExistence type="predicted"/>
<organism evidence="1 2">
    <name type="scientific">Rhizophagus clarus</name>
    <dbReference type="NCBI Taxonomy" id="94130"/>
    <lineage>
        <taxon>Eukaryota</taxon>
        <taxon>Fungi</taxon>
        <taxon>Fungi incertae sedis</taxon>
        <taxon>Mucoromycota</taxon>
        <taxon>Glomeromycotina</taxon>
        <taxon>Glomeromycetes</taxon>
        <taxon>Glomerales</taxon>
        <taxon>Glomeraceae</taxon>
        <taxon>Rhizophagus</taxon>
    </lineage>
</organism>
<evidence type="ECO:0000313" key="2">
    <source>
        <dbReference type="Proteomes" id="UP000615446"/>
    </source>
</evidence>
<evidence type="ECO:0000313" key="1">
    <source>
        <dbReference type="EMBL" id="GES77557.1"/>
    </source>
</evidence>